<dbReference type="InterPro" id="IPR038109">
    <property type="entry name" value="DNA_bind_recomb_sf"/>
</dbReference>
<dbReference type="PROSITE" id="PS51737">
    <property type="entry name" value="RECOMBINASE_DNA_BIND"/>
    <property type="match status" value="1"/>
</dbReference>
<dbReference type="EMBL" id="VUNH01000006">
    <property type="protein sequence ID" value="MST55668.1"/>
    <property type="molecule type" value="Genomic_DNA"/>
</dbReference>
<dbReference type="GO" id="GO:0000150">
    <property type="term" value="F:DNA strand exchange activity"/>
    <property type="evidence" value="ECO:0007669"/>
    <property type="project" value="InterPro"/>
</dbReference>
<dbReference type="PROSITE" id="PS51736">
    <property type="entry name" value="RECOMBINASES_3"/>
    <property type="match status" value="1"/>
</dbReference>
<accession>A0A6L5YC86</accession>
<dbReference type="Pfam" id="PF07508">
    <property type="entry name" value="Recombinase"/>
    <property type="match status" value="1"/>
</dbReference>
<evidence type="ECO:0000259" key="2">
    <source>
        <dbReference type="PROSITE" id="PS51737"/>
    </source>
</evidence>
<dbReference type="InterPro" id="IPR025827">
    <property type="entry name" value="Zn_ribbon_recom_dom"/>
</dbReference>
<reference evidence="3 4" key="1">
    <citation type="submission" date="2019-08" db="EMBL/GenBank/DDBJ databases">
        <title>In-depth cultivation of the pig gut microbiome towards novel bacterial diversity and tailored functional studies.</title>
        <authorList>
            <person name="Wylensek D."/>
            <person name="Hitch T.C.A."/>
            <person name="Clavel T."/>
        </authorList>
    </citation>
    <scope>NUCLEOTIDE SEQUENCE [LARGE SCALE GENOMIC DNA]</scope>
    <source>
        <strain evidence="3 4">SM-530-WT-4B</strain>
    </source>
</reference>
<dbReference type="AlphaFoldDB" id="A0A6L5YC86"/>
<dbReference type="Pfam" id="PF13408">
    <property type="entry name" value="Zn_ribbon_recom"/>
    <property type="match status" value="1"/>
</dbReference>
<sequence>MSARRARIISNTAVIYARYSSTNQREESIEAQVRACQEYAKRNGLVIVDIYADSAKTGTNAEREEFQRMIADSATGKFEFVIVHKLDRFSRDRYDSIAYKRKLKLNGVTLRSVLENLDGSPESLILESLLEGMAAYYSQNLAREALKGMKENGYRCMHNGGIPPYGYDVDKETRKYVINEEEAMVVRYIFSSYADGVGYNQIIRYLNANGYRSKRGNPFGKNSIHDLLKNIRYTGIYTFNLRKEKDAVGNRNHRPKSEEERIMIEGGMPAIIDKDTFDRVQMQIRRNKRLAACEKAHEPYLLSGLIYCGECKGTMWGSRIKDRHGNITRFYVCSTRDYKKHCDNRSIRKEVIEGFVLAQLERDIFSHQGIEKLRVSLILYRQRRQATIVEEKERLISEGEEIKHKIQKIVELVSQSGITIGTVSDEIKLLEEKRRQIADQIDKLNKEARLLILSQRQLEGMKEHGKEVKERKNLKKLRQIISYYVESVAVYHDRIEITYKFALPDKQADGIIPMTVVRDLAQVKEEFKAPRKSRKVV</sequence>
<dbReference type="InterPro" id="IPR036162">
    <property type="entry name" value="Resolvase-like_N_sf"/>
</dbReference>
<dbReference type="GO" id="GO:0003677">
    <property type="term" value="F:DNA binding"/>
    <property type="evidence" value="ECO:0007669"/>
    <property type="project" value="InterPro"/>
</dbReference>
<evidence type="ECO:0000313" key="4">
    <source>
        <dbReference type="Proteomes" id="UP000473699"/>
    </source>
</evidence>
<dbReference type="CDD" id="cd00338">
    <property type="entry name" value="Ser_Recombinase"/>
    <property type="match status" value="1"/>
</dbReference>
<dbReference type="Proteomes" id="UP000473699">
    <property type="component" value="Unassembled WGS sequence"/>
</dbReference>
<dbReference type="InterPro" id="IPR050639">
    <property type="entry name" value="SSR_resolvase"/>
</dbReference>
<dbReference type="SMART" id="SM00857">
    <property type="entry name" value="Resolvase"/>
    <property type="match status" value="1"/>
</dbReference>
<dbReference type="InterPro" id="IPR011109">
    <property type="entry name" value="DNA_bind_recombinase_dom"/>
</dbReference>
<evidence type="ECO:0000259" key="1">
    <source>
        <dbReference type="PROSITE" id="PS51736"/>
    </source>
</evidence>
<organism evidence="3 4">
    <name type="scientific">Pyramidobacter porci</name>
    <dbReference type="NCBI Taxonomy" id="2605789"/>
    <lineage>
        <taxon>Bacteria</taxon>
        <taxon>Thermotogati</taxon>
        <taxon>Synergistota</taxon>
        <taxon>Synergistia</taxon>
        <taxon>Synergistales</taxon>
        <taxon>Dethiosulfovibrionaceae</taxon>
        <taxon>Pyramidobacter</taxon>
    </lineage>
</organism>
<dbReference type="InterPro" id="IPR006119">
    <property type="entry name" value="Resolv_N"/>
</dbReference>
<evidence type="ECO:0000313" key="3">
    <source>
        <dbReference type="EMBL" id="MST55668.1"/>
    </source>
</evidence>
<dbReference type="PANTHER" id="PTHR30461">
    <property type="entry name" value="DNA-INVERTASE FROM LAMBDOID PROPHAGE"/>
    <property type="match status" value="1"/>
</dbReference>
<gene>
    <name evidence="3" type="ORF">FYJ74_06425</name>
</gene>
<dbReference type="RefSeq" id="WP_154528765.1">
    <property type="nucleotide sequence ID" value="NZ_VUNH01000006.1"/>
</dbReference>
<dbReference type="Pfam" id="PF00239">
    <property type="entry name" value="Resolvase"/>
    <property type="match status" value="1"/>
</dbReference>
<name>A0A6L5YC86_9BACT</name>
<proteinExistence type="predicted"/>
<dbReference type="Gene3D" id="3.90.1750.20">
    <property type="entry name" value="Putative Large Serine Recombinase, Chain B, Domain 2"/>
    <property type="match status" value="1"/>
</dbReference>
<protein>
    <submittedName>
        <fullName evidence="3">Recombinase family protein</fullName>
    </submittedName>
</protein>
<dbReference type="SUPFAM" id="SSF53041">
    <property type="entry name" value="Resolvase-like"/>
    <property type="match status" value="1"/>
</dbReference>
<feature type="domain" description="Recombinase" evidence="2">
    <location>
        <begin position="164"/>
        <end position="290"/>
    </location>
</feature>
<comment type="caution">
    <text evidence="3">The sequence shown here is derived from an EMBL/GenBank/DDBJ whole genome shotgun (WGS) entry which is preliminary data.</text>
</comment>
<dbReference type="PANTHER" id="PTHR30461:SF23">
    <property type="entry name" value="DNA RECOMBINASE-RELATED"/>
    <property type="match status" value="1"/>
</dbReference>
<keyword evidence="4" id="KW-1185">Reference proteome</keyword>
<dbReference type="Gene3D" id="3.40.50.1390">
    <property type="entry name" value="Resolvase, N-terminal catalytic domain"/>
    <property type="match status" value="1"/>
</dbReference>
<feature type="domain" description="Resolvase/invertase-type recombinase catalytic" evidence="1">
    <location>
        <begin position="12"/>
        <end position="160"/>
    </location>
</feature>